<feature type="compositionally biased region" description="Basic and acidic residues" evidence="1">
    <location>
        <begin position="467"/>
        <end position="507"/>
    </location>
</feature>
<dbReference type="SUPFAM" id="SSF56219">
    <property type="entry name" value="DNase I-like"/>
    <property type="match status" value="1"/>
</dbReference>
<dbReference type="GO" id="GO:0003676">
    <property type="term" value="F:nucleic acid binding"/>
    <property type="evidence" value="ECO:0007669"/>
    <property type="project" value="InterPro"/>
</dbReference>
<evidence type="ECO:0000259" key="2">
    <source>
        <dbReference type="Pfam" id="PF03372"/>
    </source>
</evidence>
<proteinExistence type="predicted"/>
<feature type="compositionally biased region" description="Acidic residues" evidence="1">
    <location>
        <begin position="430"/>
        <end position="439"/>
    </location>
</feature>
<evidence type="ECO:0000256" key="1">
    <source>
        <dbReference type="SAM" id="MobiDB-lite"/>
    </source>
</evidence>
<dbReference type="PANTHER" id="PTHR33710">
    <property type="entry name" value="BNAC02G09200D PROTEIN"/>
    <property type="match status" value="1"/>
</dbReference>
<evidence type="ECO:0000313" key="3">
    <source>
        <dbReference type="EMBL" id="KAJ9562048.1"/>
    </source>
</evidence>
<dbReference type="SUPFAM" id="SSF54928">
    <property type="entry name" value="RNA-binding domain, RBD"/>
    <property type="match status" value="1"/>
</dbReference>
<dbReference type="EMBL" id="JARYMX010000002">
    <property type="protein sequence ID" value="KAJ9562048.1"/>
    <property type="molecule type" value="Genomic_DNA"/>
</dbReference>
<dbReference type="Pfam" id="PF03372">
    <property type="entry name" value="Exo_endo_phos"/>
    <property type="match status" value="1"/>
</dbReference>
<feature type="compositionally biased region" description="Basic and acidic residues" evidence="1">
    <location>
        <begin position="441"/>
        <end position="452"/>
    </location>
</feature>
<dbReference type="InterPro" id="IPR036691">
    <property type="entry name" value="Endo/exonu/phosph_ase_sf"/>
</dbReference>
<organism evidence="3 4">
    <name type="scientific">Centaurea solstitialis</name>
    <name type="common">yellow star-thistle</name>
    <dbReference type="NCBI Taxonomy" id="347529"/>
    <lineage>
        <taxon>Eukaryota</taxon>
        <taxon>Viridiplantae</taxon>
        <taxon>Streptophyta</taxon>
        <taxon>Embryophyta</taxon>
        <taxon>Tracheophyta</taxon>
        <taxon>Spermatophyta</taxon>
        <taxon>Magnoliopsida</taxon>
        <taxon>eudicotyledons</taxon>
        <taxon>Gunneridae</taxon>
        <taxon>Pentapetalae</taxon>
        <taxon>asterids</taxon>
        <taxon>campanulids</taxon>
        <taxon>Asterales</taxon>
        <taxon>Asteraceae</taxon>
        <taxon>Carduoideae</taxon>
        <taxon>Cardueae</taxon>
        <taxon>Centaureinae</taxon>
        <taxon>Centaurea</taxon>
    </lineage>
</organism>
<feature type="compositionally biased region" description="Basic residues" evidence="1">
    <location>
        <begin position="628"/>
        <end position="641"/>
    </location>
</feature>
<dbReference type="InterPro" id="IPR005135">
    <property type="entry name" value="Endo/exonuclease/phosphatase"/>
</dbReference>
<dbReference type="AlphaFoldDB" id="A0AA38TJF1"/>
<dbReference type="Gene3D" id="3.60.10.10">
    <property type="entry name" value="Endonuclease/exonuclease/phosphatase"/>
    <property type="match status" value="1"/>
</dbReference>
<name>A0AA38TJF1_9ASTR</name>
<dbReference type="Gene3D" id="3.30.70.330">
    <property type="match status" value="1"/>
</dbReference>
<feature type="compositionally biased region" description="Polar residues" evidence="1">
    <location>
        <begin position="508"/>
        <end position="519"/>
    </location>
</feature>
<feature type="region of interest" description="Disordered" evidence="1">
    <location>
        <begin position="617"/>
        <end position="649"/>
    </location>
</feature>
<feature type="compositionally biased region" description="Basic and acidic residues" evidence="1">
    <location>
        <begin position="617"/>
        <end position="627"/>
    </location>
</feature>
<feature type="region of interest" description="Disordered" evidence="1">
    <location>
        <begin position="400"/>
        <end position="530"/>
    </location>
</feature>
<protein>
    <recommendedName>
        <fullName evidence="2">Endonuclease/exonuclease/phosphatase domain-containing protein</fullName>
    </recommendedName>
</protein>
<dbReference type="Proteomes" id="UP001172457">
    <property type="component" value="Chromosome 2"/>
</dbReference>
<keyword evidence="4" id="KW-1185">Reference proteome</keyword>
<gene>
    <name evidence="3" type="ORF">OSB04_007208</name>
</gene>
<feature type="domain" description="Endonuclease/exonuclease/phosphatase" evidence="2">
    <location>
        <begin position="742"/>
        <end position="946"/>
    </location>
</feature>
<sequence>MRERERFPARGRAWIPVRGRVNTPVRGRESFQDRRGSESRGKWVDRVRNVGLRYNNSLRFRTSVRRVPKKSSYLFYNFPADWNVPDMWRTFKRFGVLSDIYLAKRRLANGEKFGFVRYKQVDDELMLEKRLKDIWLGNFRLRVHLANRKRYENFAKASVGQSKNLTESVNTKCKKEIRSYTEAVKDGIGKKVPADRFQARNTGSLKEQSQEDQVIIGSWRAYDTEIEYLSLCAVGHVTKLEHFEAVQALIKTLPLEESEAKLIGGREILIKFGSVELLTKVVENKVHEIHFWVKDLTRWTEGFRKSERLAWIRIEGLPFHIWREEVFSKITSHWGNVITSGNCNLFSYGNLMWGKVLISTCVVEKISEIKCVKVNNLAYVIKIEEEDGSALERQILQFEEDSRNEEEASREDSSSQSQWSEDIDRLSENSWEEVPDNNFEEVPKGKSFHEDQEGNFGSSCSGAVIRKAVDNDMKKDQHIRDRSPEPEKPSSESKEISPEKLEAEKSRNIGQTEAFNYTSPKCRGDFPNSEPVEEKEGFYANEEIESGHFSFWPGVDGPLNSIQEEVSKANNLSGPFTGIGMGYCGERPSNLDHGPELNNGVVCERTEVIDQKSFQYQDDRENQLQKERKNKRESKLKPNRRLTKEEKMKKGRVSFHMFKLLARTSHKGSKAKNLMKAGRNSKSGRSSKSEGKSEKAGCVSSSVNQISISSDLKQMCPREGLEDFGREIGVRGLGAPSKKVWIREICRSQKPCMLGLQESKIKNFSDQSVYNPWGLGDGDFAYVEASGNSGGLLTMWNKNSFTCEFLVKKENFLAVIGKWIRVDGLVECVNVYGPCNQKERALLWSKLDLFCEKDDVKWIFFGDFNEVRNLSERFNSSLCKKGVSDFNDFIRRNDLIDVRMGGNIFTRVSDDGTKFSKLDRFLISNEVGKPWNKLAAKVLERKWSDHAPIVLSDFSKDFGPTSFKFYNARLKDKSIEEVVRKAWWSKANSSRPDYLFRDKLKKVKESLKAWRKSNWGEVDKALIKAKEEAKIWEEKSRSASDVKGGREAYVDLGEKKVA</sequence>
<comment type="caution">
    <text evidence="3">The sequence shown here is derived from an EMBL/GenBank/DDBJ whole genome shotgun (WGS) entry which is preliminary data.</text>
</comment>
<reference evidence="3" key="1">
    <citation type="submission" date="2023-03" db="EMBL/GenBank/DDBJ databases">
        <title>Chromosome-scale reference genome and RAD-based genetic map of yellow starthistle (Centaurea solstitialis) reveal putative structural variation and QTLs associated with invader traits.</title>
        <authorList>
            <person name="Reatini B."/>
            <person name="Cang F.A."/>
            <person name="Jiang Q."/>
            <person name="Mckibben M.T.W."/>
            <person name="Barker M.S."/>
            <person name="Rieseberg L.H."/>
            <person name="Dlugosch K.M."/>
        </authorList>
    </citation>
    <scope>NUCLEOTIDE SEQUENCE</scope>
    <source>
        <strain evidence="3">CAN-66</strain>
        <tissue evidence="3">Leaf</tissue>
    </source>
</reference>
<accession>A0AA38TJF1</accession>
<feature type="compositionally biased region" description="Low complexity" evidence="1">
    <location>
        <begin position="676"/>
        <end position="686"/>
    </location>
</feature>
<dbReference type="PANTHER" id="PTHR33710:SF64">
    <property type="entry name" value="ENDONUCLEASE_EXONUCLEASE_PHOSPHATASE DOMAIN-CONTAINING PROTEIN"/>
    <property type="match status" value="1"/>
</dbReference>
<dbReference type="InterPro" id="IPR012677">
    <property type="entry name" value="Nucleotide-bd_a/b_plait_sf"/>
</dbReference>
<evidence type="ECO:0000313" key="4">
    <source>
        <dbReference type="Proteomes" id="UP001172457"/>
    </source>
</evidence>
<dbReference type="CDD" id="cd00590">
    <property type="entry name" value="RRM_SF"/>
    <property type="match status" value="1"/>
</dbReference>
<dbReference type="InterPro" id="IPR035979">
    <property type="entry name" value="RBD_domain_sf"/>
</dbReference>
<feature type="region of interest" description="Disordered" evidence="1">
    <location>
        <begin position="666"/>
        <end position="696"/>
    </location>
</feature>